<protein>
    <submittedName>
        <fullName evidence="2">Uncharacterized protein</fullName>
    </submittedName>
</protein>
<dbReference type="EMBL" id="JAERTY010000009">
    <property type="protein sequence ID" value="MBL1410457.1"/>
    <property type="molecule type" value="Genomic_DNA"/>
</dbReference>
<organism evidence="2 3">
    <name type="scientific">Sphingobacterium faecale</name>
    <dbReference type="NCBI Taxonomy" id="2803775"/>
    <lineage>
        <taxon>Bacteria</taxon>
        <taxon>Pseudomonadati</taxon>
        <taxon>Bacteroidota</taxon>
        <taxon>Sphingobacteriia</taxon>
        <taxon>Sphingobacteriales</taxon>
        <taxon>Sphingobacteriaceae</taxon>
        <taxon>Sphingobacterium</taxon>
    </lineage>
</organism>
<evidence type="ECO:0000313" key="2">
    <source>
        <dbReference type="EMBL" id="MBL1410457.1"/>
    </source>
</evidence>
<dbReference type="RefSeq" id="WP_202104148.1">
    <property type="nucleotide sequence ID" value="NZ_JAERTY010000009.1"/>
</dbReference>
<keyword evidence="3" id="KW-1185">Reference proteome</keyword>
<dbReference type="Proteomes" id="UP000625283">
    <property type="component" value="Unassembled WGS sequence"/>
</dbReference>
<reference evidence="2 3" key="1">
    <citation type="submission" date="2021-01" db="EMBL/GenBank/DDBJ databases">
        <title>C459-1 draft genome sequence.</title>
        <authorList>
            <person name="Zhang X.-F."/>
        </authorList>
    </citation>
    <scope>NUCLEOTIDE SEQUENCE [LARGE SCALE GENOMIC DNA]</scope>
    <source>
        <strain evidence="3">C459-1</strain>
    </source>
</reference>
<evidence type="ECO:0000313" key="3">
    <source>
        <dbReference type="Proteomes" id="UP000625283"/>
    </source>
</evidence>
<feature type="chain" id="PRO_5046542817" evidence="1">
    <location>
        <begin position="25"/>
        <end position="119"/>
    </location>
</feature>
<feature type="signal peptide" evidence="1">
    <location>
        <begin position="1"/>
        <end position="24"/>
    </location>
</feature>
<proteinExistence type="predicted"/>
<name>A0ABS1R6Y0_9SPHI</name>
<accession>A0ABS1R6Y0</accession>
<keyword evidence="1" id="KW-0732">Signal</keyword>
<gene>
    <name evidence="2" type="ORF">JKG61_16995</name>
</gene>
<sequence>MAQKLYILFFVMIALFMGPQSIMARPVTATAKVCCKKMSSDKSCCKGKKTDTTKKHLCKGGCKACSCASHTVDVKTPLVSNISDEDITIEFLEKKQKHFYVENFHSNDARAIWLPPKIS</sequence>
<comment type="caution">
    <text evidence="2">The sequence shown here is derived from an EMBL/GenBank/DDBJ whole genome shotgun (WGS) entry which is preliminary data.</text>
</comment>
<evidence type="ECO:0000256" key="1">
    <source>
        <dbReference type="SAM" id="SignalP"/>
    </source>
</evidence>